<gene>
    <name evidence="2" type="ORF">PR048_016153</name>
</gene>
<organism evidence="2 3">
    <name type="scientific">Dryococelus australis</name>
    <dbReference type="NCBI Taxonomy" id="614101"/>
    <lineage>
        <taxon>Eukaryota</taxon>
        <taxon>Metazoa</taxon>
        <taxon>Ecdysozoa</taxon>
        <taxon>Arthropoda</taxon>
        <taxon>Hexapoda</taxon>
        <taxon>Insecta</taxon>
        <taxon>Pterygota</taxon>
        <taxon>Neoptera</taxon>
        <taxon>Polyneoptera</taxon>
        <taxon>Phasmatodea</taxon>
        <taxon>Verophasmatodea</taxon>
        <taxon>Anareolatae</taxon>
        <taxon>Phasmatidae</taxon>
        <taxon>Eurycanthinae</taxon>
        <taxon>Dryococelus</taxon>
    </lineage>
</organism>
<feature type="compositionally biased region" description="Basic and acidic residues" evidence="1">
    <location>
        <begin position="209"/>
        <end position="219"/>
    </location>
</feature>
<dbReference type="EMBL" id="JARBHB010000005">
    <property type="protein sequence ID" value="KAJ8884296.1"/>
    <property type="molecule type" value="Genomic_DNA"/>
</dbReference>
<evidence type="ECO:0000313" key="3">
    <source>
        <dbReference type="Proteomes" id="UP001159363"/>
    </source>
</evidence>
<feature type="region of interest" description="Disordered" evidence="1">
    <location>
        <begin position="1"/>
        <end position="20"/>
    </location>
</feature>
<keyword evidence="3" id="KW-1185">Reference proteome</keyword>
<dbReference type="Proteomes" id="UP001159363">
    <property type="component" value="Chromosome 4"/>
</dbReference>
<proteinExistence type="predicted"/>
<reference evidence="2 3" key="1">
    <citation type="submission" date="2023-02" db="EMBL/GenBank/DDBJ databases">
        <title>LHISI_Scaffold_Assembly.</title>
        <authorList>
            <person name="Stuart O.P."/>
            <person name="Cleave R."/>
            <person name="Magrath M.J.L."/>
            <person name="Mikheyev A.S."/>
        </authorList>
    </citation>
    <scope>NUCLEOTIDE SEQUENCE [LARGE SCALE GENOMIC DNA]</scope>
    <source>
        <strain evidence="2">Daus_M_001</strain>
        <tissue evidence="2">Leg muscle</tissue>
    </source>
</reference>
<feature type="region of interest" description="Disordered" evidence="1">
    <location>
        <begin position="182"/>
        <end position="219"/>
    </location>
</feature>
<name>A0ABQ9HIX8_9NEOP</name>
<evidence type="ECO:0000313" key="2">
    <source>
        <dbReference type="EMBL" id="KAJ8884296.1"/>
    </source>
</evidence>
<accession>A0ABQ9HIX8</accession>
<sequence>MVRAALLGRQTDAARCDSKGSTVPTLQCRIHQPHHQHTLQRMNDHRADTKEAITGHINNLQDKPVAANAASHNKDFHSCYSTRVVRAVPPASNSLELRYWELAHQFARPGELSKPDRLGVRGQQGAAAGAVQLFGKQGGMKKEAMDTPQHIYETRTRPVPPRLFRDCIQAVSRLLQNASRGPHDIATRSEGSPIAQGMSRVTAPANHSGKPERDKEERDDARMPHWLLGNHFPSHQACRGGRRPDSHRNAIWGALNNEVLRAMRVKLGENGAAPQMKGWGETGNPQENLHTSGIVWDERFPLAKIQSDPAGD</sequence>
<evidence type="ECO:0000256" key="1">
    <source>
        <dbReference type="SAM" id="MobiDB-lite"/>
    </source>
</evidence>
<comment type="caution">
    <text evidence="2">The sequence shown here is derived from an EMBL/GenBank/DDBJ whole genome shotgun (WGS) entry which is preliminary data.</text>
</comment>
<protein>
    <submittedName>
        <fullName evidence="2">Uncharacterized protein</fullName>
    </submittedName>
</protein>